<keyword evidence="3" id="KW-0687">Ribonucleoprotein</keyword>
<dbReference type="GO" id="GO:0005762">
    <property type="term" value="C:mitochondrial large ribosomal subunit"/>
    <property type="evidence" value="ECO:0007669"/>
    <property type="project" value="TreeGrafter"/>
</dbReference>
<evidence type="ECO:0000256" key="5">
    <source>
        <dbReference type="SAM" id="MobiDB-lite"/>
    </source>
</evidence>
<gene>
    <name evidence="6" type="ORF">C7999DRAFT_37576</name>
</gene>
<evidence type="ECO:0000256" key="2">
    <source>
        <dbReference type="ARBA" id="ARBA00022980"/>
    </source>
</evidence>
<evidence type="ECO:0000256" key="4">
    <source>
        <dbReference type="ARBA" id="ARBA00039977"/>
    </source>
</evidence>
<dbReference type="Pfam" id="PF00276">
    <property type="entry name" value="Ribosomal_L23"/>
    <property type="match status" value="1"/>
</dbReference>
<dbReference type="AlphaFoldDB" id="A0AAN7HUQ5"/>
<evidence type="ECO:0000256" key="1">
    <source>
        <dbReference type="ARBA" id="ARBA00006700"/>
    </source>
</evidence>
<dbReference type="Gene3D" id="3.30.70.330">
    <property type="match status" value="1"/>
</dbReference>
<evidence type="ECO:0000313" key="7">
    <source>
        <dbReference type="Proteomes" id="UP001303647"/>
    </source>
</evidence>
<keyword evidence="7" id="KW-1185">Reference proteome</keyword>
<comment type="similarity">
    <text evidence="1">Belongs to the universal ribosomal protein uL23 family.</text>
</comment>
<feature type="region of interest" description="Disordered" evidence="5">
    <location>
        <begin position="139"/>
        <end position="163"/>
    </location>
</feature>
<keyword evidence="2" id="KW-0689">Ribosomal protein</keyword>
<proteinExistence type="inferred from homology"/>
<comment type="caution">
    <text evidence="6">The sequence shown here is derived from an EMBL/GenBank/DDBJ whole genome shotgun (WGS) entry which is preliminary data.</text>
</comment>
<name>A0AAN7HUQ5_9PEZI</name>
<dbReference type="InterPro" id="IPR012678">
    <property type="entry name" value="Ribosomal_uL23/eL15/eS24_sf"/>
</dbReference>
<dbReference type="EMBL" id="MU857605">
    <property type="protein sequence ID" value="KAK4251539.1"/>
    <property type="molecule type" value="Genomic_DNA"/>
</dbReference>
<dbReference type="PANTHER" id="PTHR12059">
    <property type="entry name" value="RIBOSOMAL PROTEIN L23-RELATED"/>
    <property type="match status" value="1"/>
</dbReference>
<dbReference type="InterPro" id="IPR013025">
    <property type="entry name" value="Ribosomal_uL23-like"/>
</dbReference>
<protein>
    <recommendedName>
        <fullName evidence="4">Large ribosomal subunit protein uL23m</fullName>
    </recommendedName>
</protein>
<evidence type="ECO:0000256" key="3">
    <source>
        <dbReference type="ARBA" id="ARBA00023274"/>
    </source>
</evidence>
<dbReference type="GO" id="GO:0032543">
    <property type="term" value="P:mitochondrial translation"/>
    <property type="evidence" value="ECO:0007669"/>
    <property type="project" value="TreeGrafter"/>
</dbReference>
<reference evidence="6" key="1">
    <citation type="journal article" date="2023" name="Mol. Phylogenet. Evol.">
        <title>Genome-scale phylogeny and comparative genomics of the fungal order Sordariales.</title>
        <authorList>
            <person name="Hensen N."/>
            <person name="Bonometti L."/>
            <person name="Westerberg I."/>
            <person name="Brannstrom I.O."/>
            <person name="Guillou S."/>
            <person name="Cros-Aarteil S."/>
            <person name="Calhoun S."/>
            <person name="Haridas S."/>
            <person name="Kuo A."/>
            <person name="Mondo S."/>
            <person name="Pangilinan J."/>
            <person name="Riley R."/>
            <person name="LaButti K."/>
            <person name="Andreopoulos B."/>
            <person name="Lipzen A."/>
            <person name="Chen C."/>
            <person name="Yan M."/>
            <person name="Daum C."/>
            <person name="Ng V."/>
            <person name="Clum A."/>
            <person name="Steindorff A."/>
            <person name="Ohm R.A."/>
            <person name="Martin F."/>
            <person name="Silar P."/>
            <person name="Natvig D.O."/>
            <person name="Lalanne C."/>
            <person name="Gautier V."/>
            <person name="Ament-Velasquez S.L."/>
            <person name="Kruys A."/>
            <person name="Hutchinson M.I."/>
            <person name="Powell A.J."/>
            <person name="Barry K."/>
            <person name="Miller A.N."/>
            <person name="Grigoriev I.V."/>
            <person name="Debuchy R."/>
            <person name="Gladieux P."/>
            <person name="Hiltunen Thoren M."/>
            <person name="Johannesson H."/>
        </authorList>
    </citation>
    <scope>NUCLEOTIDE SEQUENCE</scope>
    <source>
        <strain evidence="6">CBS 359.72</strain>
    </source>
</reference>
<evidence type="ECO:0000313" key="6">
    <source>
        <dbReference type="EMBL" id="KAK4251539.1"/>
    </source>
</evidence>
<accession>A0AAN7HUQ5</accession>
<reference evidence="6" key="2">
    <citation type="submission" date="2023-05" db="EMBL/GenBank/DDBJ databases">
        <authorList>
            <consortium name="Lawrence Berkeley National Laboratory"/>
            <person name="Steindorff A."/>
            <person name="Hensen N."/>
            <person name="Bonometti L."/>
            <person name="Westerberg I."/>
            <person name="Brannstrom I.O."/>
            <person name="Guillou S."/>
            <person name="Cros-Aarteil S."/>
            <person name="Calhoun S."/>
            <person name="Haridas S."/>
            <person name="Kuo A."/>
            <person name="Mondo S."/>
            <person name="Pangilinan J."/>
            <person name="Riley R."/>
            <person name="Labutti K."/>
            <person name="Andreopoulos B."/>
            <person name="Lipzen A."/>
            <person name="Chen C."/>
            <person name="Yanf M."/>
            <person name="Daum C."/>
            <person name="Ng V."/>
            <person name="Clum A."/>
            <person name="Ohm R."/>
            <person name="Martin F."/>
            <person name="Silar P."/>
            <person name="Natvig D."/>
            <person name="Lalanne C."/>
            <person name="Gautier V."/>
            <person name="Ament-Velasquez S.L."/>
            <person name="Kruys A."/>
            <person name="Hutchinson M.I."/>
            <person name="Powell A.J."/>
            <person name="Barry K."/>
            <person name="Miller A.N."/>
            <person name="Grigoriev I.V."/>
            <person name="Debuchy R."/>
            <person name="Gladieux P."/>
            <person name="Thoren M.H."/>
            <person name="Johannesson H."/>
        </authorList>
    </citation>
    <scope>NUCLEOTIDE SEQUENCE</scope>
    <source>
        <strain evidence="6">CBS 359.72</strain>
    </source>
</reference>
<organism evidence="6 7">
    <name type="scientific">Corynascus novoguineensis</name>
    <dbReference type="NCBI Taxonomy" id="1126955"/>
    <lineage>
        <taxon>Eukaryota</taxon>
        <taxon>Fungi</taxon>
        <taxon>Dikarya</taxon>
        <taxon>Ascomycota</taxon>
        <taxon>Pezizomycotina</taxon>
        <taxon>Sordariomycetes</taxon>
        <taxon>Sordariomycetidae</taxon>
        <taxon>Sordariales</taxon>
        <taxon>Chaetomiaceae</taxon>
        <taxon>Corynascus</taxon>
    </lineage>
</organism>
<dbReference type="Proteomes" id="UP001303647">
    <property type="component" value="Unassembled WGS sequence"/>
</dbReference>
<dbReference type="GO" id="GO:0003735">
    <property type="term" value="F:structural constituent of ribosome"/>
    <property type="evidence" value="ECO:0007669"/>
    <property type="project" value="InterPro"/>
</dbReference>
<dbReference type="InterPro" id="IPR012677">
    <property type="entry name" value="Nucleotide-bd_a/b_plait_sf"/>
</dbReference>
<sequence length="195" mass="22631">MTTPVAAAAEAVAQQIPRRFGTKQIFLPNHVIAFVRPKPKQPPNLATFAVPLQFNKLDLRDYLYHVYNVEVTSVRSFINQPLPRRKLAGTGKWYRPRSKKMMIAELVKPFVWPDPPAEEDLKDFDIDMFKRMAKEREATLQQHNDPTKIPLRTQSPVPTDRRQLRREAAKILETGEWSNAKEDGEWTEVEKEVKI</sequence>
<dbReference type="SUPFAM" id="SSF54189">
    <property type="entry name" value="Ribosomal proteins S24e, L23 and L15e"/>
    <property type="match status" value="1"/>
</dbReference>
<dbReference type="PANTHER" id="PTHR12059:SF5">
    <property type="entry name" value="LARGE RIBOSOMAL SUBUNIT PROTEIN UL23M"/>
    <property type="match status" value="1"/>
</dbReference>